<organism evidence="1 2">
    <name type="scientific">Mucuna pruriens</name>
    <name type="common">Velvet bean</name>
    <name type="synonym">Dolichos pruriens</name>
    <dbReference type="NCBI Taxonomy" id="157652"/>
    <lineage>
        <taxon>Eukaryota</taxon>
        <taxon>Viridiplantae</taxon>
        <taxon>Streptophyta</taxon>
        <taxon>Embryophyta</taxon>
        <taxon>Tracheophyta</taxon>
        <taxon>Spermatophyta</taxon>
        <taxon>Magnoliopsida</taxon>
        <taxon>eudicotyledons</taxon>
        <taxon>Gunneridae</taxon>
        <taxon>Pentapetalae</taxon>
        <taxon>rosids</taxon>
        <taxon>fabids</taxon>
        <taxon>Fabales</taxon>
        <taxon>Fabaceae</taxon>
        <taxon>Papilionoideae</taxon>
        <taxon>50 kb inversion clade</taxon>
        <taxon>NPAAA clade</taxon>
        <taxon>indigoferoid/millettioid clade</taxon>
        <taxon>Phaseoleae</taxon>
        <taxon>Mucuna</taxon>
    </lineage>
</organism>
<accession>A0A371GT95</accession>
<comment type="caution">
    <text evidence="1">The sequence shown here is derived from an EMBL/GenBank/DDBJ whole genome shotgun (WGS) entry which is preliminary data.</text>
</comment>
<gene>
    <name evidence="1" type="ORF">CR513_23931</name>
</gene>
<dbReference type="OrthoDB" id="1434300at2759"/>
<proteinExistence type="predicted"/>
<evidence type="ECO:0000313" key="2">
    <source>
        <dbReference type="Proteomes" id="UP000257109"/>
    </source>
</evidence>
<name>A0A371GT95_MUCPR</name>
<feature type="non-terminal residue" evidence="1">
    <location>
        <position position="1"/>
    </location>
</feature>
<sequence>MSVHNNGGCPEDLVISFSEVDYEEIGYEKRGPRGVPANPHWFCERTGRNLRAELSIKTIPLRFIVVNAQASYNIILGRPALNQLRAIVSTPYLCKECPIGERVGTIRADQ</sequence>
<keyword evidence="2" id="KW-1185">Reference proteome</keyword>
<protein>
    <submittedName>
        <fullName evidence="1">Uncharacterized protein</fullName>
    </submittedName>
</protein>
<reference evidence="1" key="1">
    <citation type="submission" date="2018-05" db="EMBL/GenBank/DDBJ databases">
        <title>Draft genome of Mucuna pruriens seed.</title>
        <authorList>
            <person name="Nnadi N.E."/>
            <person name="Vos R."/>
            <person name="Hasami M.H."/>
            <person name="Devisetty U.K."/>
            <person name="Aguiy J.C."/>
        </authorList>
    </citation>
    <scope>NUCLEOTIDE SEQUENCE [LARGE SCALE GENOMIC DNA]</scope>
    <source>
        <strain evidence="1">JCA_2017</strain>
    </source>
</reference>
<dbReference type="AlphaFoldDB" id="A0A371GT95"/>
<dbReference type="EMBL" id="QJKJ01004534">
    <property type="protein sequence ID" value="RDX93761.1"/>
    <property type="molecule type" value="Genomic_DNA"/>
</dbReference>
<evidence type="ECO:0000313" key="1">
    <source>
        <dbReference type="EMBL" id="RDX93761.1"/>
    </source>
</evidence>
<dbReference type="Proteomes" id="UP000257109">
    <property type="component" value="Unassembled WGS sequence"/>
</dbReference>